<dbReference type="STRING" id="701521.PECL_1009"/>
<comment type="similarity">
    <text evidence="1 9 11">Belongs to the peptidase A8 family.</text>
</comment>
<keyword evidence="8 9" id="KW-0472">Membrane</keyword>
<proteinExistence type="inferred from homology"/>
<keyword evidence="3 9" id="KW-0645">Protease</keyword>
<keyword evidence="5 9" id="KW-0064">Aspartyl protease</keyword>
<dbReference type="GO" id="GO:0005886">
    <property type="term" value="C:plasma membrane"/>
    <property type="evidence" value="ECO:0007669"/>
    <property type="project" value="UniProtKB-SubCell"/>
</dbReference>
<evidence type="ECO:0000256" key="4">
    <source>
        <dbReference type="ARBA" id="ARBA00022692"/>
    </source>
</evidence>
<comment type="pathway">
    <text evidence="9">Protein modification; lipoprotein biosynthesis (signal peptide cleavage).</text>
</comment>
<comment type="subcellular location">
    <subcellularLocation>
        <location evidence="9">Cell membrane</location>
        <topology evidence="9">Multi-pass membrane protein</topology>
    </subcellularLocation>
</comment>
<comment type="caution">
    <text evidence="9">Lacks conserved residue(s) required for the propagation of feature annotation.</text>
</comment>
<evidence type="ECO:0000256" key="11">
    <source>
        <dbReference type="RuleBase" id="RU004181"/>
    </source>
</evidence>
<evidence type="ECO:0000256" key="9">
    <source>
        <dbReference type="HAMAP-Rule" id="MF_00161"/>
    </source>
</evidence>
<dbReference type="GO" id="GO:0004190">
    <property type="term" value="F:aspartic-type endopeptidase activity"/>
    <property type="evidence" value="ECO:0007669"/>
    <property type="project" value="UniProtKB-UniRule"/>
</dbReference>
<dbReference type="KEGG" id="pce:PECL_1009"/>
<sequence length="151" mass="17068">MKKFMWINGLVAVALVLIDQTFKNYISSNLPLGHVREIIPGLISITNLRNDGAAWSILEGNQSLFLIITLVALGALGYILFLKRDSWSFNVGIWLMIAGTIGNFIDRLRLHYVVDMFQLDFINFPIFNIADMCLTFGVIVLFIAIIRDDSE</sequence>
<evidence type="ECO:0000256" key="8">
    <source>
        <dbReference type="ARBA" id="ARBA00023136"/>
    </source>
</evidence>
<dbReference type="InterPro" id="IPR001872">
    <property type="entry name" value="Peptidase_A8"/>
</dbReference>
<dbReference type="AlphaFoldDB" id="G8PDE2"/>
<dbReference type="Pfam" id="PF01252">
    <property type="entry name" value="Peptidase_A8"/>
    <property type="match status" value="1"/>
</dbReference>
<keyword evidence="2 9" id="KW-1003">Cell membrane</keyword>
<dbReference type="Proteomes" id="UP000005444">
    <property type="component" value="Chromosome"/>
</dbReference>
<evidence type="ECO:0000256" key="2">
    <source>
        <dbReference type="ARBA" id="ARBA00022475"/>
    </source>
</evidence>
<comment type="catalytic activity">
    <reaction evidence="9 10">
        <text>Release of signal peptides from bacterial membrane prolipoproteins. Hydrolyzes -Xaa-Yaa-Zaa-|-(S,diacylglyceryl)Cys-, in which Xaa is hydrophobic (preferably Leu), and Yaa (Ala or Ser) and Zaa (Gly or Ala) have small, neutral side chains.</text>
        <dbReference type="EC" id="3.4.23.36"/>
    </reaction>
</comment>
<dbReference type="PROSITE" id="PS00855">
    <property type="entry name" value="SPASE_II"/>
    <property type="match status" value="1"/>
</dbReference>
<reference evidence="12 13" key="1">
    <citation type="journal article" date="2012" name="J. Bacteriol.">
        <title>Complete Genome Sequence of the Beer Spoilage Organism Pediococcus claussenii ATCC BAA-344T.</title>
        <authorList>
            <person name="Pittet V."/>
            <person name="Abegunde T."/>
            <person name="Marfleet T."/>
            <person name="Haakensen M."/>
            <person name="Morrow K."/>
            <person name="Jayaprakash T."/>
            <person name="Schroeder K."/>
            <person name="Trost B."/>
            <person name="Byrns S."/>
            <person name="Bergsveinson J."/>
            <person name="Kusalik A."/>
            <person name="Ziola B."/>
        </authorList>
    </citation>
    <scope>NUCLEOTIDE SEQUENCE [LARGE SCALE GENOMIC DNA]</scope>
    <source>
        <strain evidence="12 13">ATCC BAA-344</strain>
    </source>
</reference>
<feature type="active site" evidence="9">
    <location>
        <position position="131"/>
    </location>
</feature>
<gene>
    <name evidence="9 12" type="primary">lspA</name>
    <name evidence="12" type="ordered locus">PECL_1009</name>
</gene>
<feature type="transmembrane region" description="Helical" evidence="9">
    <location>
        <begin position="87"/>
        <end position="105"/>
    </location>
</feature>
<organism evidence="12 13">
    <name type="scientific">Pediococcus claussenii (strain ATCC BAA-344 / DSM 14800 / JCM 18046 / KCTC 3811 / LMG 21948 / P06)</name>
    <dbReference type="NCBI Taxonomy" id="701521"/>
    <lineage>
        <taxon>Bacteria</taxon>
        <taxon>Bacillati</taxon>
        <taxon>Bacillota</taxon>
        <taxon>Bacilli</taxon>
        <taxon>Lactobacillales</taxon>
        <taxon>Lactobacillaceae</taxon>
        <taxon>Pediococcus</taxon>
    </lineage>
</organism>
<evidence type="ECO:0000256" key="6">
    <source>
        <dbReference type="ARBA" id="ARBA00022801"/>
    </source>
</evidence>
<protein>
    <recommendedName>
        <fullName evidence="9">Lipoprotein signal peptidase</fullName>
        <ecNumber evidence="9">3.4.23.36</ecNumber>
    </recommendedName>
    <alternativeName>
        <fullName evidence="9">Prolipoprotein signal peptidase</fullName>
    </alternativeName>
    <alternativeName>
        <fullName evidence="9">Signal peptidase II</fullName>
        <shortName evidence="9">SPase II</shortName>
    </alternativeName>
</protein>
<evidence type="ECO:0000256" key="10">
    <source>
        <dbReference type="RuleBase" id="RU000594"/>
    </source>
</evidence>
<dbReference type="EMBL" id="CP003137">
    <property type="protein sequence ID" value="AEV95277.1"/>
    <property type="molecule type" value="Genomic_DNA"/>
</dbReference>
<dbReference type="NCBIfam" id="TIGR00077">
    <property type="entry name" value="lspA"/>
    <property type="match status" value="1"/>
</dbReference>
<feature type="transmembrane region" description="Helical" evidence="9">
    <location>
        <begin position="64"/>
        <end position="82"/>
    </location>
</feature>
<feature type="transmembrane region" description="Helical" evidence="9">
    <location>
        <begin position="125"/>
        <end position="146"/>
    </location>
</feature>
<dbReference type="EC" id="3.4.23.36" evidence="9"/>
<dbReference type="GO" id="GO:0006508">
    <property type="term" value="P:proteolysis"/>
    <property type="evidence" value="ECO:0007669"/>
    <property type="project" value="UniProtKB-KW"/>
</dbReference>
<dbReference type="HAMAP" id="MF_00161">
    <property type="entry name" value="LspA"/>
    <property type="match status" value="1"/>
</dbReference>
<accession>G8PDE2</accession>
<dbReference type="PRINTS" id="PR00781">
    <property type="entry name" value="LIPOSIGPTASE"/>
</dbReference>
<keyword evidence="6 9" id="KW-0378">Hydrolase</keyword>
<keyword evidence="7 9" id="KW-1133">Transmembrane helix</keyword>
<evidence type="ECO:0000256" key="3">
    <source>
        <dbReference type="ARBA" id="ARBA00022670"/>
    </source>
</evidence>
<dbReference type="PANTHER" id="PTHR33695:SF1">
    <property type="entry name" value="LIPOPROTEIN SIGNAL PEPTIDASE"/>
    <property type="match status" value="1"/>
</dbReference>
<feature type="active site" evidence="9">
    <location>
        <position position="115"/>
    </location>
</feature>
<name>G8PDE2_PEDCP</name>
<evidence type="ECO:0000256" key="7">
    <source>
        <dbReference type="ARBA" id="ARBA00022989"/>
    </source>
</evidence>
<keyword evidence="13" id="KW-1185">Reference proteome</keyword>
<keyword evidence="4 9" id="KW-0812">Transmembrane</keyword>
<evidence type="ECO:0000313" key="12">
    <source>
        <dbReference type="EMBL" id="AEV95277.1"/>
    </source>
</evidence>
<dbReference type="eggNOG" id="COG0597">
    <property type="taxonomic scope" value="Bacteria"/>
</dbReference>
<dbReference type="UniPathway" id="UPA00665"/>
<evidence type="ECO:0000313" key="13">
    <source>
        <dbReference type="Proteomes" id="UP000005444"/>
    </source>
</evidence>
<evidence type="ECO:0000256" key="5">
    <source>
        <dbReference type="ARBA" id="ARBA00022750"/>
    </source>
</evidence>
<dbReference type="PANTHER" id="PTHR33695">
    <property type="entry name" value="LIPOPROTEIN SIGNAL PEPTIDASE"/>
    <property type="match status" value="1"/>
</dbReference>
<dbReference type="PATRIC" id="fig|701521.8.peg.956"/>
<evidence type="ECO:0000256" key="1">
    <source>
        <dbReference type="ARBA" id="ARBA00006139"/>
    </source>
</evidence>
<comment type="function">
    <text evidence="9 10">This protein specifically catalyzes the removal of signal peptides from prolipoproteins.</text>
</comment>
<dbReference type="HOGENOM" id="CLU_083252_3_3_9"/>